<dbReference type="InterPro" id="IPR050688">
    <property type="entry name" value="Zinc_finger/UBP_domain"/>
</dbReference>
<dbReference type="PROSITE" id="PS00028">
    <property type="entry name" value="ZINC_FINGER_C2H2_1"/>
    <property type="match status" value="5"/>
</dbReference>
<dbReference type="GO" id="GO:0045944">
    <property type="term" value="P:positive regulation of transcription by RNA polymerase II"/>
    <property type="evidence" value="ECO:0007669"/>
    <property type="project" value="TreeGrafter"/>
</dbReference>
<evidence type="ECO:0000256" key="4">
    <source>
        <dbReference type="ARBA" id="ARBA00022833"/>
    </source>
</evidence>
<evidence type="ECO:0000256" key="5">
    <source>
        <dbReference type="PROSITE-ProRule" id="PRU00042"/>
    </source>
</evidence>
<evidence type="ECO:0000259" key="7">
    <source>
        <dbReference type="PROSITE" id="PS50280"/>
    </source>
</evidence>
<dbReference type="InterPro" id="IPR046341">
    <property type="entry name" value="SET_dom_sf"/>
</dbReference>
<keyword evidence="3 5" id="KW-0863">Zinc-finger</keyword>
<dbReference type="AlphaFoldDB" id="A0A6F9DNX9"/>
<dbReference type="Pfam" id="PF21549">
    <property type="entry name" value="PRDM2_PR"/>
    <property type="match status" value="1"/>
</dbReference>
<name>A0A6F9DNX9_9ASCI</name>
<dbReference type="PROSITE" id="PS50280">
    <property type="entry name" value="SET"/>
    <property type="match status" value="1"/>
</dbReference>
<protein>
    <submittedName>
        <fullName evidence="8">PR domain zinc finger protein 10</fullName>
    </submittedName>
</protein>
<evidence type="ECO:0000313" key="8">
    <source>
        <dbReference type="EMBL" id="CAB3265134.1"/>
    </source>
</evidence>
<feature type="domain" description="C2H2-type" evidence="6">
    <location>
        <begin position="315"/>
        <end position="343"/>
    </location>
</feature>
<evidence type="ECO:0000256" key="2">
    <source>
        <dbReference type="ARBA" id="ARBA00022737"/>
    </source>
</evidence>
<dbReference type="InterPro" id="IPR013087">
    <property type="entry name" value="Znf_C2H2_type"/>
</dbReference>
<dbReference type="Gene3D" id="2.170.270.10">
    <property type="entry name" value="SET domain"/>
    <property type="match status" value="1"/>
</dbReference>
<keyword evidence="1" id="KW-0479">Metal-binding</keyword>
<dbReference type="SUPFAM" id="SSF57667">
    <property type="entry name" value="beta-beta-alpha zinc fingers"/>
    <property type="match status" value="1"/>
</dbReference>
<keyword evidence="2" id="KW-0677">Repeat</keyword>
<dbReference type="GO" id="GO:0008270">
    <property type="term" value="F:zinc ion binding"/>
    <property type="evidence" value="ECO:0007669"/>
    <property type="project" value="UniProtKB-KW"/>
</dbReference>
<dbReference type="Pfam" id="PF00096">
    <property type="entry name" value="zf-C2H2"/>
    <property type="match status" value="2"/>
</dbReference>
<evidence type="ECO:0000259" key="6">
    <source>
        <dbReference type="PROSITE" id="PS50157"/>
    </source>
</evidence>
<evidence type="ECO:0000256" key="3">
    <source>
        <dbReference type="ARBA" id="ARBA00022771"/>
    </source>
</evidence>
<feature type="domain" description="SET" evidence="7">
    <location>
        <begin position="45"/>
        <end position="164"/>
    </location>
</feature>
<sequence>MSAKLHHTEAAATTPMNEEEEGDDFAVVCIPDKPVKSKARASLPNILTISKCEGDACCIITKCLLRKGTQFGPLDAPLTNFSVAASSIFLMRLKFPENIHHSAGQFLEVYFNTTDENQCNWMCLVRPALTAGEQNLSAHLKNGQVFFITIRDVQPREEIKVWYSKQYAAMLDKSLLTSTVSPINRCSLSPMKRVRKTKSSTFTPYFEEDDMNEAEVRSVPPKKRGWRRANMKFKGPAKKSSDELNGNFVNGKLQGQQSAVQHELNQGFDSMLCAEEPKWNSQLTNSYRCCICGKGFKRKHSLTIHSVVHSDTMSFLCHTCGKRFKRKDKLREHYKRMHVSKDQTLNTNTPVAKLKSHSTRNCEAKQVEMSAFKCRHCSVGFRRRGMLVNHMLNKHPGIDLNSIPALAQPLMKKSVSFMCPYCKKSYKSVSKRSRHIVKHHPGQKIPPGLRETKMSSITYTSDSHIAYHEEKQTQPCLCPYCPSQYTSRNKLSRHITKKHSRMKPQTTKTTNLPHVQDSNVETIPGFSVGDVTHAFEDDIGVLQSPSIANHHGQNDMFNQPSSSVIAHCMETDQQQIEHGSTENSSHFDPQLSYVSQQQMDVLPTHHQQHDQHHEPVQFVAKINQQMPHTVNHIEPIREPLLCDYSEVGRELNRPNEPSVTQRNYYRPRKHHLLQARCESEKSAQSLQAPTVYQPRNNIDPTFNQSHFVIHTETGEIQPPCKIDMQPVYATQNTDVSQLPGCSSNRNLQWATFVEYQPINENKAHSVAESQCHLMYDDGDHQRP</sequence>
<gene>
    <name evidence="8" type="primary">Prdm10-002</name>
</gene>
<dbReference type="PANTHER" id="PTHR24403:SF48">
    <property type="entry name" value="PR DOMAIN ZINC FINGER PROTEIN 10"/>
    <property type="match status" value="1"/>
</dbReference>
<dbReference type="PANTHER" id="PTHR24403">
    <property type="entry name" value="ZINC FINGER PROTEIN"/>
    <property type="match status" value="1"/>
</dbReference>
<evidence type="ECO:0000256" key="1">
    <source>
        <dbReference type="ARBA" id="ARBA00022723"/>
    </source>
</evidence>
<feature type="domain" description="C2H2-type" evidence="6">
    <location>
        <begin position="287"/>
        <end position="314"/>
    </location>
</feature>
<dbReference type="EMBL" id="LR789272">
    <property type="protein sequence ID" value="CAB3265134.1"/>
    <property type="molecule type" value="mRNA"/>
</dbReference>
<feature type="domain" description="C2H2-type" evidence="6">
    <location>
        <begin position="372"/>
        <end position="400"/>
    </location>
</feature>
<organism evidence="8">
    <name type="scientific">Phallusia mammillata</name>
    <dbReference type="NCBI Taxonomy" id="59560"/>
    <lineage>
        <taxon>Eukaryota</taxon>
        <taxon>Metazoa</taxon>
        <taxon>Chordata</taxon>
        <taxon>Tunicata</taxon>
        <taxon>Ascidiacea</taxon>
        <taxon>Phlebobranchia</taxon>
        <taxon>Ascidiidae</taxon>
        <taxon>Phallusia</taxon>
    </lineage>
</organism>
<dbReference type="InterPro" id="IPR036236">
    <property type="entry name" value="Znf_C2H2_sf"/>
</dbReference>
<reference evidence="8" key="1">
    <citation type="submission" date="2020-04" db="EMBL/GenBank/DDBJ databases">
        <authorList>
            <person name="Neveu A P."/>
        </authorList>
    </citation>
    <scope>NUCLEOTIDE SEQUENCE</scope>
    <source>
        <tissue evidence="8">Whole embryo</tissue>
    </source>
</reference>
<dbReference type="PROSITE" id="PS50157">
    <property type="entry name" value="ZINC_FINGER_C2H2_2"/>
    <property type="match status" value="5"/>
</dbReference>
<dbReference type="Gene3D" id="3.30.160.60">
    <property type="entry name" value="Classic Zinc Finger"/>
    <property type="match status" value="2"/>
</dbReference>
<dbReference type="FunFam" id="3.30.160.60:FF:001316">
    <property type="entry name" value="PR domain zinc finger protein 10"/>
    <property type="match status" value="1"/>
</dbReference>
<keyword evidence="4" id="KW-0862">Zinc</keyword>
<dbReference type="GO" id="GO:0005634">
    <property type="term" value="C:nucleus"/>
    <property type="evidence" value="ECO:0007669"/>
    <property type="project" value="TreeGrafter"/>
</dbReference>
<feature type="domain" description="C2H2-type" evidence="6">
    <location>
        <begin position="417"/>
        <end position="445"/>
    </location>
</feature>
<accession>A0A6F9DNX9</accession>
<proteinExistence type="evidence at transcript level"/>
<feature type="domain" description="C2H2-type" evidence="6">
    <location>
        <begin position="476"/>
        <end position="504"/>
    </location>
</feature>
<dbReference type="SMART" id="SM00355">
    <property type="entry name" value="ZnF_C2H2"/>
    <property type="match status" value="5"/>
</dbReference>
<dbReference type="InterPro" id="IPR001214">
    <property type="entry name" value="SET_dom"/>
</dbReference>